<gene>
    <name evidence="1" type="ORF">CYCCA115_LOCUS15842</name>
</gene>
<evidence type="ECO:0000313" key="2">
    <source>
        <dbReference type="Proteomes" id="UP001295423"/>
    </source>
</evidence>
<dbReference type="EMBL" id="CAKOGP040001892">
    <property type="protein sequence ID" value="CAJ1955623.1"/>
    <property type="molecule type" value="Genomic_DNA"/>
</dbReference>
<organism evidence="1 2">
    <name type="scientific">Cylindrotheca closterium</name>
    <dbReference type="NCBI Taxonomy" id="2856"/>
    <lineage>
        <taxon>Eukaryota</taxon>
        <taxon>Sar</taxon>
        <taxon>Stramenopiles</taxon>
        <taxon>Ochrophyta</taxon>
        <taxon>Bacillariophyta</taxon>
        <taxon>Bacillariophyceae</taxon>
        <taxon>Bacillariophycidae</taxon>
        <taxon>Bacillariales</taxon>
        <taxon>Bacillariaceae</taxon>
        <taxon>Cylindrotheca</taxon>
    </lineage>
</organism>
<protein>
    <submittedName>
        <fullName evidence="1">Uncharacterized protein</fullName>
    </submittedName>
</protein>
<dbReference type="Proteomes" id="UP001295423">
    <property type="component" value="Unassembled WGS sequence"/>
</dbReference>
<dbReference type="AlphaFoldDB" id="A0AAD2FXK8"/>
<reference evidence="1" key="1">
    <citation type="submission" date="2023-08" db="EMBL/GenBank/DDBJ databases">
        <authorList>
            <person name="Audoor S."/>
            <person name="Bilcke G."/>
        </authorList>
    </citation>
    <scope>NUCLEOTIDE SEQUENCE</scope>
</reference>
<name>A0AAD2FXK8_9STRA</name>
<keyword evidence="2" id="KW-1185">Reference proteome</keyword>
<evidence type="ECO:0000313" key="1">
    <source>
        <dbReference type="EMBL" id="CAJ1955623.1"/>
    </source>
</evidence>
<proteinExistence type="predicted"/>
<accession>A0AAD2FXK8</accession>
<sequence length="271" mass="30895">MNKAKFHSNISIHYWKLLRYLFVALLAPNVTRAWRHSTSAKSSAKDNLRNTPSIGPLPFLLSPQSNFRWKASIDPKTGIASSEETSKFQWKQNYETSPESMRSVIRVSRQFISHYPQWLARPKVSFGLLTTKTDSKSNETTLRPRFLPNLPLLTFGPMQVIGSPKKPWCQYKLPITGGLLALGNAKRPKDMGCLFFETNTSRANLPDKDSWPELACTCTSEIAGAYRPWIAGGPSANFIRPWAYLSSQSMVHAYVMWRFHKAWKRRLTVIS</sequence>
<comment type="caution">
    <text evidence="1">The sequence shown here is derived from an EMBL/GenBank/DDBJ whole genome shotgun (WGS) entry which is preliminary data.</text>
</comment>